<dbReference type="EC" id="3.4.22.-" evidence="10"/>
<feature type="transmembrane region" description="Helical" evidence="8">
    <location>
        <begin position="335"/>
        <end position="360"/>
    </location>
</feature>
<accession>A0AAE4YDN4</accession>
<dbReference type="GO" id="GO:0004175">
    <property type="term" value="F:endopeptidase activity"/>
    <property type="evidence" value="ECO:0007669"/>
    <property type="project" value="UniProtKB-ARBA"/>
</dbReference>
<keyword evidence="6 8" id="KW-1133">Transmembrane helix</keyword>
<dbReference type="GO" id="GO:0080120">
    <property type="term" value="P:CAAX-box protein maturation"/>
    <property type="evidence" value="ECO:0007669"/>
    <property type="project" value="UniProtKB-ARBA"/>
</dbReference>
<dbReference type="InterPro" id="IPR019127">
    <property type="entry name" value="Exosortase"/>
</dbReference>
<dbReference type="InterPro" id="IPR003675">
    <property type="entry name" value="Rce1/LyrA-like_dom"/>
</dbReference>
<sequence>MIFPTPAKPAEPAALWRGLYGVMTLLAAEVFLAVPLHKLFVSFDCWQNWGAAICGPLFASKVSIYTLVPCFVLLAMLLSPERKALTQDAALRPLPLGLNLAGLVVFLLPVLWLEDGTGTRFLWPSLIAWGAGMALAGLGACLMLAPSARWHVLLRQRGGVLALCLAAGLAAPFIAQNAQGLWRIQVLSDATFHCVVWLMQALGYEVTVNFPERSIGTEAFRAIIAPLCSGIEGIGLITFFVTLYLVLFRRELRFPAALWLYPLGIAASWLLNVVRIAVLIAIGLGGNPELAVNGFHSHAGWLMFTLLALAIVLLARSTGFFLAAPAQQRRPALPFLADPMVAQILPFALFMASALLASTFATMPALVYPLRALVMAGGLALFLPYLRQITWRLDPLALSLGLAVGLVWTVTAPQAAGGDLVLAQALAELSMPLLAVWIAARMLGTVVLVPVIEELFFRNYLLQRLAGKETWRIALALLVTSGLFAALHDRWALAFVAGLVYGGLRLRSGRIGDAILAHMASNAWIAAAAILANDWSLI</sequence>
<dbReference type="InterPro" id="IPR026392">
    <property type="entry name" value="Exo/Archaeosortase_dom"/>
</dbReference>
<feature type="transmembrane region" description="Helical" evidence="8">
    <location>
        <begin position="57"/>
        <end position="78"/>
    </location>
</feature>
<comment type="caution">
    <text evidence="10">The sequence shown here is derived from an EMBL/GenBank/DDBJ whole genome shotgun (WGS) entry which is preliminary data.</text>
</comment>
<keyword evidence="3" id="KW-0645">Protease</keyword>
<keyword evidence="2" id="KW-1003">Cell membrane</keyword>
<evidence type="ECO:0000313" key="11">
    <source>
        <dbReference type="Proteomes" id="UP001193501"/>
    </source>
</evidence>
<feature type="transmembrane region" description="Helical" evidence="8">
    <location>
        <begin position="302"/>
        <end position="323"/>
    </location>
</feature>
<dbReference type="NCBIfam" id="TIGR03008">
    <property type="entry name" value="pepcterm_CAAX"/>
    <property type="match status" value="1"/>
</dbReference>
<dbReference type="Proteomes" id="UP001193501">
    <property type="component" value="Unassembled WGS sequence"/>
</dbReference>
<evidence type="ECO:0000256" key="4">
    <source>
        <dbReference type="ARBA" id="ARBA00022692"/>
    </source>
</evidence>
<dbReference type="InterPro" id="IPR026420">
    <property type="entry name" value="Exo_VPEID"/>
</dbReference>
<dbReference type="Pfam" id="PF09721">
    <property type="entry name" value="Exosortase_EpsH"/>
    <property type="match status" value="1"/>
</dbReference>
<keyword evidence="11" id="KW-1185">Reference proteome</keyword>
<comment type="subcellular location">
    <subcellularLocation>
        <location evidence="1">Cell membrane</location>
        <topology evidence="1">Multi-pass membrane protein</topology>
    </subcellularLocation>
</comment>
<evidence type="ECO:0000256" key="5">
    <source>
        <dbReference type="ARBA" id="ARBA00022801"/>
    </source>
</evidence>
<dbReference type="NCBIfam" id="TIGR04178">
    <property type="entry name" value="exo_archaeo"/>
    <property type="match status" value="1"/>
</dbReference>
<evidence type="ECO:0000256" key="7">
    <source>
        <dbReference type="ARBA" id="ARBA00023136"/>
    </source>
</evidence>
<dbReference type="NCBIfam" id="TIGR04162">
    <property type="entry name" value="exo_VPEID"/>
    <property type="match status" value="1"/>
</dbReference>
<evidence type="ECO:0000313" key="10">
    <source>
        <dbReference type="EMBL" id="NBZ87705.1"/>
    </source>
</evidence>
<evidence type="ECO:0000259" key="9">
    <source>
        <dbReference type="Pfam" id="PF02517"/>
    </source>
</evidence>
<dbReference type="InterPro" id="IPR014346">
    <property type="entry name" value="Prenyl_protease-related"/>
</dbReference>
<dbReference type="EMBL" id="JAABNR010000007">
    <property type="protein sequence ID" value="NBZ87705.1"/>
    <property type="molecule type" value="Genomic_DNA"/>
</dbReference>
<evidence type="ECO:0000256" key="2">
    <source>
        <dbReference type="ARBA" id="ARBA00022475"/>
    </source>
</evidence>
<evidence type="ECO:0000256" key="6">
    <source>
        <dbReference type="ARBA" id="ARBA00022989"/>
    </source>
</evidence>
<evidence type="ECO:0000256" key="8">
    <source>
        <dbReference type="SAM" id="Phobius"/>
    </source>
</evidence>
<keyword evidence="4 8" id="KW-0812">Transmembrane</keyword>
<keyword evidence="7 8" id="KW-0472">Membrane</keyword>
<dbReference type="GO" id="GO:0005886">
    <property type="term" value="C:plasma membrane"/>
    <property type="evidence" value="ECO:0007669"/>
    <property type="project" value="UniProtKB-SubCell"/>
</dbReference>
<proteinExistence type="predicted"/>
<name>A0AAE4YDN4_9RHOB</name>
<feature type="transmembrane region" description="Helical" evidence="8">
    <location>
        <begin position="431"/>
        <end position="452"/>
    </location>
</feature>
<dbReference type="Pfam" id="PF02517">
    <property type="entry name" value="Rce1-like"/>
    <property type="match status" value="1"/>
</dbReference>
<feature type="transmembrane region" description="Helical" evidence="8">
    <location>
        <begin position="259"/>
        <end position="282"/>
    </location>
</feature>
<evidence type="ECO:0000256" key="1">
    <source>
        <dbReference type="ARBA" id="ARBA00004651"/>
    </source>
</evidence>
<dbReference type="AlphaFoldDB" id="A0AAE4YDN4"/>
<gene>
    <name evidence="10" type="primary">xrtE</name>
    <name evidence="10" type="ORF">GV832_08955</name>
</gene>
<feature type="transmembrane region" description="Helical" evidence="8">
    <location>
        <begin position="90"/>
        <end position="113"/>
    </location>
</feature>
<organism evidence="10 11">
    <name type="scientific">Stagnihabitans tardus</name>
    <dbReference type="NCBI Taxonomy" id="2699202"/>
    <lineage>
        <taxon>Bacteria</taxon>
        <taxon>Pseudomonadati</taxon>
        <taxon>Pseudomonadota</taxon>
        <taxon>Alphaproteobacteria</taxon>
        <taxon>Rhodobacterales</taxon>
        <taxon>Paracoccaceae</taxon>
        <taxon>Stagnihabitans</taxon>
    </lineage>
</organism>
<keyword evidence="5 10" id="KW-0378">Hydrolase</keyword>
<reference evidence="10" key="1">
    <citation type="submission" date="2020-01" db="EMBL/GenBank/DDBJ databases">
        <authorList>
            <person name="Chen W.-M."/>
        </authorList>
    </citation>
    <scope>NUCLEOTIDE SEQUENCE</scope>
    <source>
        <strain evidence="10">CYK-10</strain>
    </source>
</reference>
<feature type="transmembrane region" description="Helical" evidence="8">
    <location>
        <begin position="514"/>
        <end position="532"/>
    </location>
</feature>
<feature type="transmembrane region" description="Helical" evidence="8">
    <location>
        <begin position="18"/>
        <end position="37"/>
    </location>
</feature>
<evidence type="ECO:0000256" key="3">
    <source>
        <dbReference type="ARBA" id="ARBA00022670"/>
    </source>
</evidence>
<feature type="transmembrane region" description="Helical" evidence="8">
    <location>
        <begin position="125"/>
        <end position="146"/>
    </location>
</feature>
<feature type="domain" description="CAAX prenyl protease 2/Lysostaphin resistance protein A-like" evidence="9">
    <location>
        <begin position="437"/>
        <end position="523"/>
    </location>
</feature>
<feature type="transmembrane region" description="Helical" evidence="8">
    <location>
        <begin position="158"/>
        <end position="175"/>
    </location>
</feature>
<feature type="transmembrane region" description="Helical" evidence="8">
    <location>
        <begin position="366"/>
        <end position="386"/>
    </location>
</feature>
<feature type="transmembrane region" description="Helical" evidence="8">
    <location>
        <begin position="223"/>
        <end position="247"/>
    </location>
</feature>
<dbReference type="GO" id="GO:0006508">
    <property type="term" value="P:proteolysis"/>
    <property type="evidence" value="ECO:0007669"/>
    <property type="project" value="UniProtKB-KW"/>
</dbReference>
<protein>
    <submittedName>
        <fullName evidence="10">Exosortase E/protease, VPEID-CTERM system</fullName>
        <ecNumber evidence="10">3.4.22.-</ecNumber>
    </submittedName>
</protein>
<feature type="transmembrane region" description="Helical" evidence="8">
    <location>
        <begin position="393"/>
        <end position="411"/>
    </location>
</feature>
<feature type="transmembrane region" description="Helical" evidence="8">
    <location>
        <begin position="473"/>
        <end position="502"/>
    </location>
</feature>